<evidence type="ECO:0000313" key="3">
    <source>
        <dbReference type="Proteomes" id="UP001470230"/>
    </source>
</evidence>
<dbReference type="Proteomes" id="UP001470230">
    <property type="component" value="Unassembled WGS sequence"/>
</dbReference>
<sequence>MYPRQSGHYSYVSQQPSQYSGQPPQYYETPTNYYQSAPQQTQPAPPQFAIGQSPVVPQFHVFTQPVTVYAQYQYQQQQQQQPQPQHIQVPTDQIYYTRQTAPTAIVTATPQPPQSKQIAQLNQPPDQLVNQYQLLSPQHAQVSPISTNSAQQLIQQQSAYAQQSLKKKEKSSYPQSSMILTQLQSPSVYQQQQQQPSQIQMQVPIRQATNLQPQQQQMAYKPAQKPGQRNTEMQFSSNLKQQFHFNQDEPPGCFDIIGRGNLPSVIFDSDVTFI</sequence>
<keyword evidence="3" id="KW-1185">Reference proteome</keyword>
<proteinExistence type="predicted"/>
<comment type="caution">
    <text evidence="2">The sequence shown here is derived from an EMBL/GenBank/DDBJ whole genome shotgun (WGS) entry which is preliminary data.</text>
</comment>
<accession>A0ABR2INK9</accession>
<gene>
    <name evidence="2" type="ORF">M9Y10_009446</name>
</gene>
<feature type="compositionally biased region" description="Low complexity" evidence="1">
    <location>
        <begin position="9"/>
        <end position="27"/>
    </location>
</feature>
<protein>
    <submittedName>
        <fullName evidence="2">Uncharacterized protein</fullName>
    </submittedName>
</protein>
<reference evidence="2 3" key="1">
    <citation type="submission" date="2024-04" db="EMBL/GenBank/DDBJ databases">
        <title>Tritrichomonas musculus Genome.</title>
        <authorList>
            <person name="Alves-Ferreira E."/>
            <person name="Grigg M."/>
            <person name="Lorenzi H."/>
            <person name="Galac M."/>
        </authorList>
    </citation>
    <scope>NUCLEOTIDE SEQUENCE [LARGE SCALE GENOMIC DNA]</scope>
    <source>
        <strain evidence="2 3">EAF2021</strain>
    </source>
</reference>
<evidence type="ECO:0000256" key="1">
    <source>
        <dbReference type="SAM" id="MobiDB-lite"/>
    </source>
</evidence>
<dbReference type="EMBL" id="JAPFFF010000015">
    <property type="protein sequence ID" value="KAK8866482.1"/>
    <property type="molecule type" value="Genomic_DNA"/>
</dbReference>
<evidence type="ECO:0000313" key="2">
    <source>
        <dbReference type="EMBL" id="KAK8866482.1"/>
    </source>
</evidence>
<name>A0ABR2INK9_9EUKA</name>
<feature type="region of interest" description="Disordered" evidence="1">
    <location>
        <begin position="1"/>
        <end position="50"/>
    </location>
</feature>
<organism evidence="2 3">
    <name type="scientific">Tritrichomonas musculus</name>
    <dbReference type="NCBI Taxonomy" id="1915356"/>
    <lineage>
        <taxon>Eukaryota</taxon>
        <taxon>Metamonada</taxon>
        <taxon>Parabasalia</taxon>
        <taxon>Tritrichomonadida</taxon>
        <taxon>Tritrichomonadidae</taxon>
        <taxon>Tritrichomonas</taxon>
    </lineage>
</organism>